<evidence type="ECO:0000313" key="5">
    <source>
        <dbReference type="Proteomes" id="UP000308133"/>
    </source>
</evidence>
<accession>A0A4U7BBG5</accession>
<name>A0A4U7BBG5_9PEZI</name>
<evidence type="ECO:0000313" key="4">
    <source>
        <dbReference type="EMBL" id="TKX27130.1"/>
    </source>
</evidence>
<feature type="region of interest" description="Disordered" evidence="1">
    <location>
        <begin position="258"/>
        <end position="293"/>
    </location>
</feature>
<proteinExistence type="predicted"/>
<dbReference type="PROSITE" id="PS50948">
    <property type="entry name" value="PAN"/>
    <property type="match status" value="1"/>
</dbReference>
<dbReference type="EMBL" id="PTQR01000007">
    <property type="protein sequence ID" value="TKX27130.1"/>
    <property type="molecule type" value="Genomic_DNA"/>
</dbReference>
<feature type="compositionally biased region" description="Low complexity" evidence="1">
    <location>
        <begin position="804"/>
        <end position="823"/>
    </location>
</feature>
<sequence length="1071" mass="112448">MVSLFLLAVLTAVVTATSLVDNDASRAAVFVPAGNGSIDRHAFEQLRPSTAPTVLYSEEPQSNTITTTKFTTKKPVVLLEDSALLSVVSCAKDQSTVILTFLGATSFAVAVEWPEETSLSMNSDSFSCSPPGYICGLVGTLDSPARLRPPFVASRSRCRDICLANDRCISFGFRSKSRTCALFAKGVRYQGFAQDAGAGMTFFNRKCFSCQVSTTNSRQSPTTRTKSFRPSTRATTSRHGTSLTKISGATISTIIRTRSSQNVTSTKTSRTVTSHATTSTTQSSPTTSFTLTTSTTGATTTTITAIIPPTTLNAQQLSFVSSLTSAMSYGSNGYIVGHLPSPTQSTSITVASADPSDLSQQDALSANLQNAGLPPFQAVFSNMASFLDSASGLSNDTSEFDTDESLISRQSWSTTGTKRFLAKRGFWSDFLDGFKIGLCNDIVTSLSETAEGVCGSIEAAEAVYCFATGCYKGSPKAPPVEYCIDSSGGFTFPGFQAPGFVKQTVNSSSMSVIDAAWDVAQDMVANQDISVSTTGADSSSWTYAMSTLDSKSAEISGVLKISPQATYGIGASWTTTSAISMSMAKTLTLTGTNLKVYPFQGEKDIYYSWQPTFKTREPTFSSNGSVSLSGFMQSSINVDAYIFGTKLSAMTLSTSTNFGFNGGLVTVDKQARAPCPGGTYQVVQYNGADQSIYTPSSGFVKLYSQGGYGTPQCVTLPLSPPSDSQVKDLAKMKNAGAFCSSLISYKPPTTTATKTTTVIVATSTTTVIGFGTTTITPSPTTTSITTTLSVVSSPSKANKMAKRTAQQSGSSQPTGSSAASAPSVSHGVLQVREAVHTPILVATWVPQQVSSACSRIATGAITASITVPTTIMSGITTSTVQATVTASIPTVTLTSTSYVPASTPTEVVLAPSFPTANCELTAGAKRTCLGGGNFFADAVLRQCQQRLASDPTVTGYDIGATIAPPVADVPSTMSKVLTGLYPGWTYQFYVRTGTHTATGSCVVQYSLGDDVFFFYSPANDWKTSKFPDRATEPLSVVPTNDTMTLTISMSCPVVGDDKAFHLPSLVGPSAA</sequence>
<dbReference type="SUPFAM" id="SSF57414">
    <property type="entry name" value="Hairpin loop containing domain-like"/>
    <property type="match status" value="1"/>
</dbReference>
<keyword evidence="2" id="KW-0732">Signal</keyword>
<feature type="region of interest" description="Disordered" evidence="1">
    <location>
        <begin position="215"/>
        <end position="241"/>
    </location>
</feature>
<dbReference type="Pfam" id="PF00024">
    <property type="entry name" value="PAN_1"/>
    <property type="match status" value="1"/>
</dbReference>
<evidence type="ECO:0000259" key="3">
    <source>
        <dbReference type="PROSITE" id="PS50948"/>
    </source>
</evidence>
<comment type="caution">
    <text evidence="4">The sequence shown here is derived from an EMBL/GenBank/DDBJ whole genome shotgun (WGS) entry which is preliminary data.</text>
</comment>
<feature type="signal peptide" evidence="2">
    <location>
        <begin position="1"/>
        <end position="16"/>
    </location>
</feature>
<organism evidence="4 5">
    <name type="scientific">Elsinoe australis</name>
    <dbReference type="NCBI Taxonomy" id="40998"/>
    <lineage>
        <taxon>Eukaryota</taxon>
        <taxon>Fungi</taxon>
        <taxon>Dikarya</taxon>
        <taxon>Ascomycota</taxon>
        <taxon>Pezizomycotina</taxon>
        <taxon>Dothideomycetes</taxon>
        <taxon>Dothideomycetidae</taxon>
        <taxon>Myriangiales</taxon>
        <taxon>Elsinoaceae</taxon>
        <taxon>Elsinoe</taxon>
    </lineage>
</organism>
<gene>
    <name evidence="4" type="ORF">C1H76_0604</name>
</gene>
<dbReference type="Proteomes" id="UP000308133">
    <property type="component" value="Unassembled WGS sequence"/>
</dbReference>
<feature type="compositionally biased region" description="Low complexity" evidence="1">
    <location>
        <begin position="263"/>
        <end position="293"/>
    </location>
</feature>
<feature type="domain" description="Apple" evidence="3">
    <location>
        <begin position="128"/>
        <end position="207"/>
    </location>
</feature>
<dbReference type="InterPro" id="IPR003609">
    <property type="entry name" value="Pan_app"/>
</dbReference>
<protein>
    <recommendedName>
        <fullName evidence="3">Apple domain-containing protein</fullName>
    </recommendedName>
</protein>
<reference evidence="4 5" key="1">
    <citation type="submission" date="2018-02" db="EMBL/GenBank/DDBJ databases">
        <title>Draft genome sequences of Elsinoe sp., causing black scab on jojoba.</title>
        <authorList>
            <person name="Stodart B."/>
            <person name="Jeffress S."/>
            <person name="Ash G."/>
            <person name="Arun Chinnappa K."/>
        </authorList>
    </citation>
    <scope>NUCLEOTIDE SEQUENCE [LARGE SCALE GENOMIC DNA]</scope>
    <source>
        <strain evidence="4 5">Hillstone_2</strain>
    </source>
</reference>
<feature type="chain" id="PRO_5020957380" description="Apple domain-containing protein" evidence="2">
    <location>
        <begin position="17"/>
        <end position="1071"/>
    </location>
</feature>
<feature type="region of interest" description="Disordered" evidence="1">
    <location>
        <begin position="795"/>
        <end position="823"/>
    </location>
</feature>
<evidence type="ECO:0000256" key="2">
    <source>
        <dbReference type="SAM" id="SignalP"/>
    </source>
</evidence>
<dbReference type="AlphaFoldDB" id="A0A4U7BBG5"/>
<evidence type="ECO:0000256" key="1">
    <source>
        <dbReference type="SAM" id="MobiDB-lite"/>
    </source>
</evidence>